<comment type="caution">
    <text evidence="1">The sequence shown here is derived from an EMBL/GenBank/DDBJ whole genome shotgun (WGS) entry which is preliminary data.</text>
</comment>
<reference evidence="1" key="1">
    <citation type="submission" date="2022-10" db="EMBL/GenBank/DDBJ databases">
        <title>Determination and structural analysis of whole genome sequence of Sarocladium strictum F4-1.</title>
        <authorList>
            <person name="Hu L."/>
            <person name="Jiang Y."/>
        </authorList>
    </citation>
    <scope>NUCLEOTIDE SEQUENCE</scope>
    <source>
        <strain evidence="1">F4-1</strain>
    </source>
</reference>
<protein>
    <submittedName>
        <fullName evidence="1">Uncharacterized protein</fullName>
    </submittedName>
</protein>
<dbReference type="Proteomes" id="UP001175261">
    <property type="component" value="Unassembled WGS sequence"/>
</dbReference>
<organism evidence="1 2">
    <name type="scientific">Sarocladium strictum</name>
    <name type="common">Black bundle disease fungus</name>
    <name type="synonym">Acremonium strictum</name>
    <dbReference type="NCBI Taxonomy" id="5046"/>
    <lineage>
        <taxon>Eukaryota</taxon>
        <taxon>Fungi</taxon>
        <taxon>Dikarya</taxon>
        <taxon>Ascomycota</taxon>
        <taxon>Pezizomycotina</taxon>
        <taxon>Sordariomycetes</taxon>
        <taxon>Hypocreomycetidae</taxon>
        <taxon>Hypocreales</taxon>
        <taxon>Sarocladiaceae</taxon>
        <taxon>Sarocladium</taxon>
    </lineage>
</organism>
<evidence type="ECO:0000313" key="2">
    <source>
        <dbReference type="Proteomes" id="UP001175261"/>
    </source>
</evidence>
<dbReference type="EMBL" id="JAPDFR010000001">
    <property type="protein sequence ID" value="KAK0391540.1"/>
    <property type="molecule type" value="Genomic_DNA"/>
</dbReference>
<keyword evidence="2" id="KW-1185">Reference proteome</keyword>
<proteinExistence type="predicted"/>
<name>A0AA39GQ73_SARSR</name>
<dbReference type="AlphaFoldDB" id="A0AA39GQ73"/>
<gene>
    <name evidence="1" type="ORF">NLU13_1040</name>
</gene>
<accession>A0AA39GQ73</accession>
<sequence length="106" mass="12422">MCNYKWLELVCPCDKGRYCCMRHKPQVVVDDRYKHSTEIHIPIKESGQRCQYRRKNAKGGWADPKCKYSEKKDIVGTRLSDTLCLWCSMDCAWAPVDDHPVREALE</sequence>
<evidence type="ECO:0000313" key="1">
    <source>
        <dbReference type="EMBL" id="KAK0391540.1"/>
    </source>
</evidence>